<gene>
    <name evidence="1" type="ORF">U2I54_18645</name>
</gene>
<keyword evidence="2" id="KW-1185">Reference proteome</keyword>
<dbReference type="EMBL" id="JAXOVW010000046">
    <property type="protein sequence ID" value="MDZ5609026.1"/>
    <property type="molecule type" value="Genomic_DNA"/>
</dbReference>
<dbReference type="Proteomes" id="UP001291930">
    <property type="component" value="Unassembled WGS sequence"/>
</dbReference>
<protein>
    <recommendedName>
        <fullName evidence="3">DUF2536 family protein</fullName>
    </recommendedName>
</protein>
<dbReference type="RefSeq" id="WP_374218592.1">
    <property type="nucleotide sequence ID" value="NZ_JAXOVW010000046.1"/>
</dbReference>
<evidence type="ECO:0000313" key="2">
    <source>
        <dbReference type="Proteomes" id="UP001291930"/>
    </source>
</evidence>
<evidence type="ECO:0000313" key="1">
    <source>
        <dbReference type="EMBL" id="MDZ5609026.1"/>
    </source>
</evidence>
<name>A0ABU5K0Z1_9BACI</name>
<organism evidence="1 2">
    <name type="scientific">Bacillus bingmayongensis</name>
    <dbReference type="NCBI Taxonomy" id="1150157"/>
    <lineage>
        <taxon>Bacteria</taxon>
        <taxon>Bacillati</taxon>
        <taxon>Bacillota</taxon>
        <taxon>Bacilli</taxon>
        <taxon>Bacillales</taxon>
        <taxon>Bacillaceae</taxon>
        <taxon>Bacillus</taxon>
    </lineage>
</organism>
<accession>A0ABU5K0Z1</accession>
<sequence>MNEQEFIDIILEEEDSLAHILNQLVEKRREETGSYNITVQNVIPVRENHFTVILYKIVSDF</sequence>
<comment type="caution">
    <text evidence="1">The sequence shown here is derived from an EMBL/GenBank/DDBJ whole genome shotgun (WGS) entry which is preliminary data.</text>
</comment>
<evidence type="ECO:0008006" key="3">
    <source>
        <dbReference type="Google" id="ProtNLM"/>
    </source>
</evidence>
<proteinExistence type="predicted"/>
<reference evidence="2" key="1">
    <citation type="submission" date="2023-11" db="EMBL/GenBank/DDBJ databases">
        <title>Genome Sequence of Bacillus pseudomycoides stain BUPM19.</title>
        <authorList>
            <person name="Farhat A."/>
        </authorList>
    </citation>
    <scope>NUCLEOTIDE SEQUENCE [LARGE SCALE GENOMIC DNA]</scope>
    <source>
        <strain evidence="2">BUPM19</strain>
    </source>
</reference>